<feature type="transmembrane region" description="Helical" evidence="5">
    <location>
        <begin position="12"/>
        <end position="31"/>
    </location>
</feature>
<reference evidence="7 8" key="1">
    <citation type="journal article" date="2016" name="Mol. Biol. Evol.">
        <title>Comparative Genomics of Early-Diverging Mushroom-Forming Fungi Provides Insights into the Origins of Lignocellulose Decay Capabilities.</title>
        <authorList>
            <person name="Nagy L.G."/>
            <person name="Riley R."/>
            <person name="Tritt A."/>
            <person name="Adam C."/>
            <person name="Daum C."/>
            <person name="Floudas D."/>
            <person name="Sun H."/>
            <person name="Yadav J.S."/>
            <person name="Pangilinan J."/>
            <person name="Larsson K.H."/>
            <person name="Matsuura K."/>
            <person name="Barry K."/>
            <person name="Labutti K."/>
            <person name="Kuo R."/>
            <person name="Ohm R.A."/>
            <person name="Bhattacharya S.S."/>
            <person name="Shirouzu T."/>
            <person name="Yoshinaga Y."/>
            <person name="Martin F.M."/>
            <person name="Grigoriev I.V."/>
            <person name="Hibbett D.S."/>
        </authorList>
    </citation>
    <scope>NUCLEOTIDE SEQUENCE [LARGE SCALE GENOMIC DNA]</scope>
    <source>
        <strain evidence="7 8">HHB9708</strain>
    </source>
</reference>
<gene>
    <name evidence="7" type="ORF">SISNIDRAFT_455890</name>
</gene>
<protein>
    <recommendedName>
        <fullName evidence="6">MARVEL domain-containing protein</fullName>
    </recommendedName>
</protein>
<keyword evidence="3 5" id="KW-1133">Transmembrane helix</keyword>
<evidence type="ECO:0000256" key="4">
    <source>
        <dbReference type="ARBA" id="ARBA00023136"/>
    </source>
</evidence>
<dbReference type="GO" id="GO:0016020">
    <property type="term" value="C:membrane"/>
    <property type="evidence" value="ECO:0007669"/>
    <property type="project" value="UniProtKB-SubCell"/>
</dbReference>
<evidence type="ECO:0000313" key="7">
    <source>
        <dbReference type="EMBL" id="KZS92134.1"/>
    </source>
</evidence>
<dbReference type="AlphaFoldDB" id="A0A164T787"/>
<evidence type="ECO:0000256" key="3">
    <source>
        <dbReference type="ARBA" id="ARBA00022989"/>
    </source>
</evidence>
<evidence type="ECO:0000256" key="5">
    <source>
        <dbReference type="SAM" id="Phobius"/>
    </source>
</evidence>
<sequence>MAFDSHIRRGHPITFGLIFFFAVVEASLATWLSVRFHQHHNAFKSDVKTRAHFLCFTAWWTVLFSFLYLGLFLHSASTGSIATSVASHLGWLALTWIFWTAGAAAITQALGGGLNCSKIDFEVAYCNQLNALEGFAWATWILITFALIVVLLLGVRAVRRGEGYRGQLVGY</sequence>
<feature type="transmembrane region" description="Helical" evidence="5">
    <location>
        <begin position="85"/>
        <end position="106"/>
    </location>
</feature>
<evidence type="ECO:0000313" key="8">
    <source>
        <dbReference type="Proteomes" id="UP000076722"/>
    </source>
</evidence>
<accession>A0A164T787</accession>
<dbReference type="Proteomes" id="UP000076722">
    <property type="component" value="Unassembled WGS sequence"/>
</dbReference>
<keyword evidence="4 5" id="KW-0472">Membrane</keyword>
<keyword evidence="8" id="KW-1185">Reference proteome</keyword>
<name>A0A164T787_9AGAM</name>
<evidence type="ECO:0000256" key="1">
    <source>
        <dbReference type="ARBA" id="ARBA00004141"/>
    </source>
</evidence>
<dbReference type="EMBL" id="KV419411">
    <property type="protein sequence ID" value="KZS92134.1"/>
    <property type="molecule type" value="Genomic_DNA"/>
</dbReference>
<feature type="domain" description="MARVEL" evidence="6">
    <location>
        <begin position="9"/>
        <end position="148"/>
    </location>
</feature>
<dbReference type="OrthoDB" id="2117453at2759"/>
<comment type="subcellular location">
    <subcellularLocation>
        <location evidence="1">Membrane</location>
        <topology evidence="1">Multi-pass membrane protein</topology>
    </subcellularLocation>
</comment>
<proteinExistence type="predicted"/>
<keyword evidence="2 5" id="KW-0812">Transmembrane</keyword>
<organism evidence="7 8">
    <name type="scientific">Sistotremastrum niveocremeum HHB9708</name>
    <dbReference type="NCBI Taxonomy" id="1314777"/>
    <lineage>
        <taxon>Eukaryota</taxon>
        <taxon>Fungi</taxon>
        <taxon>Dikarya</taxon>
        <taxon>Basidiomycota</taxon>
        <taxon>Agaricomycotina</taxon>
        <taxon>Agaricomycetes</taxon>
        <taxon>Sistotremastrales</taxon>
        <taxon>Sistotremastraceae</taxon>
        <taxon>Sertulicium</taxon>
        <taxon>Sertulicium niveocremeum</taxon>
    </lineage>
</organism>
<evidence type="ECO:0000259" key="6">
    <source>
        <dbReference type="Pfam" id="PF01284"/>
    </source>
</evidence>
<dbReference type="Pfam" id="PF01284">
    <property type="entry name" value="MARVEL"/>
    <property type="match status" value="1"/>
</dbReference>
<evidence type="ECO:0000256" key="2">
    <source>
        <dbReference type="ARBA" id="ARBA00022692"/>
    </source>
</evidence>
<feature type="transmembrane region" description="Helical" evidence="5">
    <location>
        <begin position="51"/>
        <end position="73"/>
    </location>
</feature>
<feature type="transmembrane region" description="Helical" evidence="5">
    <location>
        <begin position="135"/>
        <end position="155"/>
    </location>
</feature>
<dbReference type="STRING" id="1314777.A0A164T787"/>
<dbReference type="InterPro" id="IPR008253">
    <property type="entry name" value="Marvel"/>
</dbReference>